<dbReference type="InterPro" id="IPR035647">
    <property type="entry name" value="EFG_III/V"/>
</dbReference>
<dbReference type="Gene3D" id="2.40.30.10">
    <property type="entry name" value="Translation factors"/>
    <property type="match status" value="1"/>
</dbReference>
<dbReference type="PROSITE" id="PS51722">
    <property type="entry name" value="G_TR_2"/>
    <property type="match status" value="1"/>
</dbReference>
<feature type="region of interest" description="Disordered" evidence="1">
    <location>
        <begin position="750"/>
        <end position="774"/>
    </location>
</feature>
<dbReference type="PANTHER" id="PTHR42908">
    <property type="entry name" value="TRANSLATION ELONGATION FACTOR-RELATED"/>
    <property type="match status" value="1"/>
</dbReference>
<evidence type="ECO:0000259" key="2">
    <source>
        <dbReference type="PROSITE" id="PS51722"/>
    </source>
</evidence>
<dbReference type="EMBL" id="JAWJWF010000006">
    <property type="protein sequence ID" value="KAK6631523.1"/>
    <property type="molecule type" value="Genomic_DNA"/>
</dbReference>
<dbReference type="PANTHER" id="PTHR42908:SF3">
    <property type="entry name" value="ELONGATION FACTOR-LIKE GTPASE 1"/>
    <property type="match status" value="1"/>
</dbReference>
<protein>
    <recommendedName>
        <fullName evidence="2">Tr-type G domain-containing protein</fullName>
    </recommendedName>
</protein>
<dbReference type="CDD" id="cd16261">
    <property type="entry name" value="EF2_snRNP_III"/>
    <property type="match status" value="1"/>
</dbReference>
<dbReference type="InterPro" id="IPR009000">
    <property type="entry name" value="Transl_B-barrel_sf"/>
</dbReference>
<evidence type="ECO:0000313" key="4">
    <source>
        <dbReference type="Proteomes" id="UP001359485"/>
    </source>
</evidence>
<dbReference type="SUPFAM" id="SSF52540">
    <property type="entry name" value="P-loop containing nucleoside triphosphate hydrolases"/>
    <property type="match status" value="1"/>
</dbReference>
<sequence length="942" mass="105597">MRVADLAKLLELQKKAECVRNICILAHVDHGKTTIADSLVASNGIISAKLAGKLRYMDSRKDEQERGITMKSSAITLLHSFDNHLYLINLIDSPGHVDFSSEVSTAVRLCDGAIVVVDVVEGVCAQTKVALQQAWLENIKPILVLNKIDRFILELKLSPLDTYYKLMQVLEQVNAVMGELFATDVMLKADEKTNSSGKENNSKIEGDTYDWSSGLEEADDENLYFSPEQENVIFASAFDGWAFEVKDFAKMYHEKLGIHEGVLKKTLWGDYYLNTKSKRILKGAQVKAKKPLFVQLILENIWALYDVIALRRDKDKLEKIVENLGIKLTTRDLKHTDCKVQLQAVCSQWLPLARTVLDVVCRKLPAPNNITIEKSERLMSSGGEGFENLPLETQKLRDAFLACDSSENAPTIVFISKMFPVETKNLPQNKQRPLTTEELAQRREMARKRHEAKLAGLTLENDHEVVEHEIPEEIEKEDHAFIAFARVFSGTLKEGQELFVLGPKHDPSLVLNKLDPSSIGLETTLKDLKSGQHITRVKIQNLYLLMGRDLESVKESPAGNIIGIGSLEEHVLKTATLSSSIACPSFSELKKVVVPILRVAVEPINPGDLPQLIKGLKLLNQADAAVQVLVQETGEHVIVTDGEVHLQRCLDDLKERYAKIPINVSEPIVPFRETIVPPPIVDMVNQAIEGQNTSQTKEEVNTTIVLTTPNKQCQITLRAAPLPNEVTAFLENNTELIRMIDRFCTNKNNQKSSLEEPADCQNNENPESHKQGRSEKILQKIESFKSELKKLFSEAGQEWEKVFDKIWCFGPRRCGPNILFNLVDNYDRSLWSSSTETIPVYSEYDSSFSNGFQLAALAGPLCEEPMMGVAFLVEKWEILNEPPTSGVVYGPLSGQIMSCVKDGCRKAFQAQPQRIMAAMYSCNIQANAEVLEFFGLEYRMEG</sequence>
<dbReference type="InterPro" id="IPR020568">
    <property type="entry name" value="Ribosomal_Su5_D2-typ_SF"/>
</dbReference>
<dbReference type="InterPro" id="IPR027417">
    <property type="entry name" value="P-loop_NTPase"/>
</dbReference>
<dbReference type="Proteomes" id="UP001359485">
    <property type="component" value="Unassembled WGS sequence"/>
</dbReference>
<dbReference type="Gene3D" id="3.40.50.300">
    <property type="entry name" value="P-loop containing nucleotide triphosphate hydrolases"/>
    <property type="match status" value="1"/>
</dbReference>
<dbReference type="NCBIfam" id="TIGR00231">
    <property type="entry name" value="small_GTP"/>
    <property type="match status" value="1"/>
</dbReference>
<name>A0ABR1AYU2_POLSC</name>
<dbReference type="Gene3D" id="3.30.70.870">
    <property type="entry name" value="Elongation Factor G (Translational Gtpase), domain 3"/>
    <property type="match status" value="1"/>
</dbReference>
<comment type="caution">
    <text evidence="3">The sequence shown here is derived from an EMBL/GenBank/DDBJ whole genome shotgun (WGS) entry which is preliminary data.</text>
</comment>
<organism evidence="3 4">
    <name type="scientific">Polyplax serrata</name>
    <name type="common">Common mouse louse</name>
    <dbReference type="NCBI Taxonomy" id="468196"/>
    <lineage>
        <taxon>Eukaryota</taxon>
        <taxon>Metazoa</taxon>
        <taxon>Ecdysozoa</taxon>
        <taxon>Arthropoda</taxon>
        <taxon>Hexapoda</taxon>
        <taxon>Insecta</taxon>
        <taxon>Pterygota</taxon>
        <taxon>Neoptera</taxon>
        <taxon>Paraneoptera</taxon>
        <taxon>Psocodea</taxon>
        <taxon>Troctomorpha</taxon>
        <taxon>Phthiraptera</taxon>
        <taxon>Anoplura</taxon>
        <taxon>Polyplacidae</taxon>
        <taxon>Polyplax</taxon>
    </lineage>
</organism>
<gene>
    <name evidence="3" type="ORF">RUM44_006050</name>
</gene>
<dbReference type="InterPro" id="IPR014721">
    <property type="entry name" value="Ribsml_uS5_D2-typ_fold_subgr"/>
</dbReference>
<dbReference type="Pfam" id="PF25118">
    <property type="entry name" value="EFL1"/>
    <property type="match status" value="1"/>
</dbReference>
<dbReference type="Gene3D" id="3.30.230.10">
    <property type="match status" value="1"/>
</dbReference>
<evidence type="ECO:0000256" key="1">
    <source>
        <dbReference type="SAM" id="MobiDB-lite"/>
    </source>
</evidence>
<proteinExistence type="predicted"/>
<keyword evidence="4" id="KW-1185">Reference proteome</keyword>
<dbReference type="SUPFAM" id="SSF50447">
    <property type="entry name" value="Translation proteins"/>
    <property type="match status" value="1"/>
</dbReference>
<dbReference type="SUPFAM" id="SSF54980">
    <property type="entry name" value="EF-G C-terminal domain-like"/>
    <property type="match status" value="1"/>
</dbReference>
<dbReference type="CDD" id="cd16268">
    <property type="entry name" value="EF2_II"/>
    <property type="match status" value="1"/>
</dbReference>
<feature type="domain" description="Tr-type G" evidence="2">
    <location>
        <begin position="17"/>
        <end position="262"/>
    </location>
</feature>
<evidence type="ECO:0000313" key="3">
    <source>
        <dbReference type="EMBL" id="KAK6631523.1"/>
    </source>
</evidence>
<dbReference type="InterPro" id="IPR005225">
    <property type="entry name" value="Small_GTP-bd"/>
</dbReference>
<dbReference type="Pfam" id="PF00009">
    <property type="entry name" value="GTP_EFTU"/>
    <property type="match status" value="1"/>
</dbReference>
<dbReference type="SUPFAM" id="SSF54211">
    <property type="entry name" value="Ribosomal protein S5 domain 2-like"/>
    <property type="match status" value="1"/>
</dbReference>
<dbReference type="InterPro" id="IPR000795">
    <property type="entry name" value="T_Tr_GTP-bd_dom"/>
</dbReference>
<dbReference type="CDD" id="cd01681">
    <property type="entry name" value="aeEF2_snRNP_like_IV"/>
    <property type="match status" value="1"/>
</dbReference>
<accession>A0ABR1AYU2</accession>
<reference evidence="3 4" key="1">
    <citation type="submission" date="2023-09" db="EMBL/GenBank/DDBJ databases">
        <title>Genomes of two closely related lineages of the louse Polyplax serrata with different host specificities.</title>
        <authorList>
            <person name="Martinu J."/>
            <person name="Tarabai H."/>
            <person name="Stefka J."/>
            <person name="Hypsa V."/>
        </authorList>
    </citation>
    <scope>NUCLEOTIDE SEQUENCE [LARGE SCALE GENOMIC DNA]</scope>
    <source>
        <strain evidence="3">98ZLc_SE</strain>
    </source>
</reference>
<dbReference type="PRINTS" id="PR00315">
    <property type="entry name" value="ELONGATNFCT"/>
</dbReference>
<dbReference type="InterPro" id="IPR056752">
    <property type="entry name" value="EFL1"/>
</dbReference>